<dbReference type="Proteomes" id="UP001157502">
    <property type="component" value="Chromosome 2"/>
</dbReference>
<accession>A0ACC2HI96</accession>
<comment type="caution">
    <text evidence="1">The sequence shown here is derived from an EMBL/GenBank/DDBJ whole genome shotgun (WGS) entry which is preliminary data.</text>
</comment>
<name>A0ACC2HI96_DALPE</name>
<sequence>MSDIPVNVPLDAVKLRVEKTAVRRIPTEAFYYLSDLRFLWVTYNSVSSVDPDAFYNLKVLHELRLDGNLISTFPWASLKEMPSLRTLDLHNNRLTSIAVEATPYLVNITYLDVSSNRLTTVSSDLMDIWPPFNGISVSSEMSPKVVLGLQDNPWICDCRISKLIELSKMSDTTVVFMDQFLSCSGPENMLGVLFHRAELEQCLKPSVIMSATKITALLGSNVLVRCDATVVQESPGEGVRWSIVSLNSISYKDDGQYSCKARNVAGSSEASITLSVAGYVAATMNQTKPIAEAEDDIPSTTFTASTSGLLNSPSITSTAAPVTTTPPTTSPPVPANKIPVPDSVWPKDPSEIQSGSDRKLAADQSNMMGTSSIQDLEVVEETQYSAVLLWTADGLLSDAPLTIVYSTYDDVDDSKRTIDTIAGSGKVVLEGLTSGTRYQVCLVAKGSTARKDPCVEFFTLDIVDDDDVNQMLMIVSGVACALVLPVIGLLVYKILSLYRKRSVPVSDEELTKDTYVKFETLSMRQRTLNADPTEMWARRLTQESQERMLLCSRSSIDSQMTYKSDSSRSEFLL</sequence>
<dbReference type="EMBL" id="CM055729">
    <property type="protein sequence ID" value="KAJ8015450.1"/>
    <property type="molecule type" value="Genomic_DNA"/>
</dbReference>
<proteinExistence type="predicted"/>
<organism evidence="1 2">
    <name type="scientific">Dallia pectoralis</name>
    <name type="common">Alaska blackfish</name>
    <dbReference type="NCBI Taxonomy" id="75939"/>
    <lineage>
        <taxon>Eukaryota</taxon>
        <taxon>Metazoa</taxon>
        <taxon>Chordata</taxon>
        <taxon>Craniata</taxon>
        <taxon>Vertebrata</taxon>
        <taxon>Euteleostomi</taxon>
        <taxon>Actinopterygii</taxon>
        <taxon>Neopterygii</taxon>
        <taxon>Teleostei</taxon>
        <taxon>Protacanthopterygii</taxon>
        <taxon>Esociformes</taxon>
        <taxon>Umbridae</taxon>
        <taxon>Dallia</taxon>
    </lineage>
</organism>
<protein>
    <submittedName>
        <fullName evidence="1">Uncharacterized protein</fullName>
    </submittedName>
</protein>
<keyword evidence="2" id="KW-1185">Reference proteome</keyword>
<evidence type="ECO:0000313" key="2">
    <source>
        <dbReference type="Proteomes" id="UP001157502"/>
    </source>
</evidence>
<evidence type="ECO:0000313" key="1">
    <source>
        <dbReference type="EMBL" id="KAJ8015450.1"/>
    </source>
</evidence>
<gene>
    <name evidence="1" type="ORF">DPEC_G00026250</name>
</gene>
<reference evidence="1" key="1">
    <citation type="submission" date="2021-05" db="EMBL/GenBank/DDBJ databases">
        <authorList>
            <person name="Pan Q."/>
            <person name="Jouanno E."/>
            <person name="Zahm M."/>
            <person name="Klopp C."/>
            <person name="Cabau C."/>
            <person name="Louis A."/>
            <person name="Berthelot C."/>
            <person name="Parey E."/>
            <person name="Roest Crollius H."/>
            <person name="Montfort J."/>
            <person name="Robinson-Rechavi M."/>
            <person name="Bouchez O."/>
            <person name="Lampietro C."/>
            <person name="Lopez Roques C."/>
            <person name="Donnadieu C."/>
            <person name="Postlethwait J."/>
            <person name="Bobe J."/>
            <person name="Dillon D."/>
            <person name="Chandos A."/>
            <person name="von Hippel F."/>
            <person name="Guiguen Y."/>
        </authorList>
    </citation>
    <scope>NUCLEOTIDE SEQUENCE</scope>
    <source>
        <strain evidence="1">YG-Jan2019</strain>
    </source>
</reference>